<dbReference type="SUPFAM" id="SSF52540">
    <property type="entry name" value="P-loop containing nucleoside triphosphate hydrolases"/>
    <property type="match status" value="1"/>
</dbReference>
<feature type="domain" description="ATPase AAA-type core" evidence="1">
    <location>
        <begin position="377"/>
        <end position="470"/>
    </location>
</feature>
<dbReference type="PANTHER" id="PTHR43581">
    <property type="entry name" value="ATP/GTP PHOSPHATASE"/>
    <property type="match status" value="1"/>
</dbReference>
<dbReference type="Gene3D" id="3.40.50.300">
    <property type="entry name" value="P-loop containing nucleotide triphosphate hydrolases"/>
    <property type="match status" value="1"/>
</dbReference>
<dbReference type="InterPro" id="IPR003959">
    <property type="entry name" value="ATPase_AAA_core"/>
</dbReference>
<dbReference type="GO" id="GO:0005524">
    <property type="term" value="F:ATP binding"/>
    <property type="evidence" value="ECO:0007669"/>
    <property type="project" value="InterPro"/>
</dbReference>
<name>A0A0X4EXQ2_9ENTR</name>
<dbReference type="PANTHER" id="PTHR43581:SF4">
    <property type="entry name" value="ATP_GTP PHOSPHATASE"/>
    <property type="match status" value="1"/>
</dbReference>
<protein>
    <recommendedName>
        <fullName evidence="1">ATPase AAA-type core domain-containing protein</fullName>
    </recommendedName>
</protein>
<accession>A0A0X4EXQ2</accession>
<evidence type="ECO:0000313" key="3">
    <source>
        <dbReference type="Proteomes" id="UP000064715"/>
    </source>
</evidence>
<reference evidence="3" key="1">
    <citation type="submission" date="2016-01" db="EMBL/GenBank/DDBJ databases">
        <title>WGS of SAMN04407783.</title>
        <authorList>
            <person name="Adams M."/>
            <person name="Sutton G."/>
            <person name="Nelson K."/>
            <person name="Thaden J."/>
            <person name="Fowler V."/>
            <person name="Mccorrison J."/>
            <person name="Sanka R."/>
            <person name="Brinkac L."/>
            <person name="Nierman W."/>
        </authorList>
    </citation>
    <scope>NUCLEOTIDE SEQUENCE [LARGE SCALE GENOMIC DNA]</scope>
    <source>
        <strain evidence="3">GN04363</strain>
    </source>
</reference>
<dbReference type="EMBL" id="LRCR01000001">
    <property type="protein sequence ID" value="KUQ86483.1"/>
    <property type="molecule type" value="Genomic_DNA"/>
</dbReference>
<sequence>MELIYAYVEEYKILNEIPFITHPLFDVSYNDGRLNIREKDEAIINYYDGVAIKAIVGRNGCGKSTFFEFIEEGFDYTESSGFMVWLNKNESAFIIHAINYDFETIIFDLCYNFSVVSMDVNYLKKIKHNIVKINNLNALSLPKKQNKRNGIIDLSLSKQNYFNGNARNSNLRNLITFFNESSWIDSKAAKYRYNFSFKKPSSAIKNWAFRIFCKERSDIESYIQKGYFSEKYAFIFQPPEILNESAGSTSDIFQLIFERNLFSFIRYILSTNIVDEVYTEILVGKVLNYIDKYNFIQANDFLDLVNETYIIWLKDKMSINVTEYDSQIIINNMIHILDTLYDMAGLISEHISVTGGITSNSSFHINDFEVIEALLDLLSRLPKQVSNNFSYGWEGFSTGELAKLNIFSSIYNYIKKSISFTTLFILDEVDLYLHPEWQRTFISELISFLKSEADTSTIQLLITTHSPLIIGDFLPEDIISLQNNNDGHTYVTEAYGFGTEITDAYISGMHISSTFGEHSREKLLKLIDRKLNGELRDEDSWLISKLKDSSIKRMLTK</sequence>
<dbReference type="GO" id="GO:0016887">
    <property type="term" value="F:ATP hydrolysis activity"/>
    <property type="evidence" value="ECO:0007669"/>
    <property type="project" value="InterPro"/>
</dbReference>
<comment type="caution">
    <text evidence="2">The sequence shown here is derived from an EMBL/GenBank/DDBJ whole genome shotgun (WGS) entry which is preliminary data.</text>
</comment>
<evidence type="ECO:0000259" key="1">
    <source>
        <dbReference type="Pfam" id="PF13304"/>
    </source>
</evidence>
<proteinExistence type="predicted"/>
<keyword evidence="3" id="KW-1185">Reference proteome</keyword>
<dbReference type="AlphaFoldDB" id="A0A0X4EXQ2"/>
<organism evidence="2 3">
    <name type="scientific">Enterobacter genomosp. O</name>
    <dbReference type="NCBI Taxonomy" id="2364150"/>
    <lineage>
        <taxon>Bacteria</taxon>
        <taxon>Pseudomonadati</taxon>
        <taxon>Pseudomonadota</taxon>
        <taxon>Gammaproteobacteria</taxon>
        <taxon>Enterobacterales</taxon>
        <taxon>Enterobacteriaceae</taxon>
        <taxon>Enterobacter</taxon>
        <taxon>Enterobacter cloacae complex</taxon>
        <taxon>Enterobacter cloacae complex clade O</taxon>
    </lineage>
</organism>
<dbReference type="InterPro" id="IPR027417">
    <property type="entry name" value="P-loop_NTPase"/>
</dbReference>
<dbReference type="RefSeq" id="WP_059310020.1">
    <property type="nucleotide sequence ID" value="NZ_LRCR01000001.1"/>
</dbReference>
<evidence type="ECO:0000313" key="2">
    <source>
        <dbReference type="EMBL" id="KUQ86483.1"/>
    </source>
</evidence>
<dbReference type="Pfam" id="PF13304">
    <property type="entry name" value="AAA_21"/>
    <property type="match status" value="1"/>
</dbReference>
<dbReference type="OrthoDB" id="9815944at2"/>
<dbReference type="InterPro" id="IPR051396">
    <property type="entry name" value="Bact_Antivir_Def_Nuclease"/>
</dbReference>
<gene>
    <name evidence="2" type="ORF">AWI28_06575</name>
</gene>
<dbReference type="Proteomes" id="UP000064715">
    <property type="component" value="Unassembled WGS sequence"/>
</dbReference>